<name>A0A6G1I857_9PEZI</name>
<evidence type="ECO:0000256" key="1">
    <source>
        <dbReference type="SAM" id="MobiDB-lite"/>
    </source>
</evidence>
<gene>
    <name evidence="2" type="ORF">EJ06DRAFT_192021</name>
</gene>
<dbReference type="Proteomes" id="UP000799640">
    <property type="component" value="Unassembled WGS sequence"/>
</dbReference>
<evidence type="ECO:0000313" key="2">
    <source>
        <dbReference type="EMBL" id="KAF2404217.1"/>
    </source>
</evidence>
<accession>A0A6G1I857</accession>
<organism evidence="2 3">
    <name type="scientific">Trichodelitschia bisporula</name>
    <dbReference type="NCBI Taxonomy" id="703511"/>
    <lineage>
        <taxon>Eukaryota</taxon>
        <taxon>Fungi</taxon>
        <taxon>Dikarya</taxon>
        <taxon>Ascomycota</taxon>
        <taxon>Pezizomycotina</taxon>
        <taxon>Dothideomycetes</taxon>
        <taxon>Dothideomycetes incertae sedis</taxon>
        <taxon>Phaeotrichales</taxon>
        <taxon>Phaeotrichaceae</taxon>
        <taxon>Trichodelitschia</taxon>
    </lineage>
</organism>
<evidence type="ECO:0000313" key="3">
    <source>
        <dbReference type="Proteomes" id="UP000799640"/>
    </source>
</evidence>
<proteinExistence type="predicted"/>
<reference evidence="2" key="1">
    <citation type="journal article" date="2020" name="Stud. Mycol.">
        <title>101 Dothideomycetes genomes: a test case for predicting lifestyles and emergence of pathogens.</title>
        <authorList>
            <person name="Haridas S."/>
            <person name="Albert R."/>
            <person name="Binder M."/>
            <person name="Bloem J."/>
            <person name="Labutti K."/>
            <person name="Salamov A."/>
            <person name="Andreopoulos B."/>
            <person name="Baker S."/>
            <person name="Barry K."/>
            <person name="Bills G."/>
            <person name="Bluhm B."/>
            <person name="Cannon C."/>
            <person name="Castanera R."/>
            <person name="Culley D."/>
            <person name="Daum C."/>
            <person name="Ezra D."/>
            <person name="Gonzalez J."/>
            <person name="Henrissat B."/>
            <person name="Kuo A."/>
            <person name="Liang C."/>
            <person name="Lipzen A."/>
            <person name="Lutzoni F."/>
            <person name="Magnuson J."/>
            <person name="Mondo S."/>
            <person name="Nolan M."/>
            <person name="Ohm R."/>
            <person name="Pangilinan J."/>
            <person name="Park H.-J."/>
            <person name="Ramirez L."/>
            <person name="Alfaro M."/>
            <person name="Sun H."/>
            <person name="Tritt A."/>
            <person name="Yoshinaga Y."/>
            <person name="Zwiers L.-H."/>
            <person name="Turgeon B."/>
            <person name="Goodwin S."/>
            <person name="Spatafora J."/>
            <person name="Crous P."/>
            <person name="Grigoriev I."/>
        </authorList>
    </citation>
    <scope>NUCLEOTIDE SEQUENCE</scope>
    <source>
        <strain evidence="2">CBS 262.69</strain>
    </source>
</reference>
<dbReference type="EMBL" id="ML996688">
    <property type="protein sequence ID" value="KAF2404217.1"/>
    <property type="molecule type" value="Genomic_DNA"/>
</dbReference>
<keyword evidence="3" id="KW-1185">Reference proteome</keyword>
<dbReference type="AlphaFoldDB" id="A0A6G1I857"/>
<feature type="region of interest" description="Disordered" evidence="1">
    <location>
        <begin position="1"/>
        <end position="22"/>
    </location>
</feature>
<protein>
    <submittedName>
        <fullName evidence="2">Uncharacterized protein</fullName>
    </submittedName>
</protein>
<sequence>MHPEHPPNARHAQSRPHKRLPAPCIHAGDVVWRVKSRPGKCSRDGRGCMAAELRRSPCATYEANAFLASPVPRGLAPARNVFRDELSSPVCRIPQRSLHRPTPPRRYQSLSTFTLAVVRPLPPDPDPGFWLRSRVVPHANSPATPRAPPRAHDIAFYNQALAQHQNHAAGPATPLRTASRCRDPHAGMLGRKRG</sequence>
<feature type="region of interest" description="Disordered" evidence="1">
    <location>
        <begin position="164"/>
        <end position="194"/>
    </location>
</feature>